<dbReference type="EMBL" id="BMPO01000002">
    <property type="protein sequence ID" value="GGJ85334.1"/>
    <property type="molecule type" value="Genomic_DNA"/>
</dbReference>
<dbReference type="Proteomes" id="UP000635983">
    <property type="component" value="Unassembled WGS sequence"/>
</dbReference>
<gene>
    <name evidence="1" type="ORF">GCM10009304_09190</name>
</gene>
<reference evidence="1" key="1">
    <citation type="journal article" date="2014" name="Int. J. Syst. Evol. Microbiol.">
        <title>Complete genome sequence of Corynebacterium casei LMG S-19264T (=DSM 44701T), isolated from a smear-ripened cheese.</title>
        <authorList>
            <consortium name="US DOE Joint Genome Institute (JGI-PGF)"/>
            <person name="Walter F."/>
            <person name="Albersmeier A."/>
            <person name="Kalinowski J."/>
            <person name="Ruckert C."/>
        </authorList>
    </citation>
    <scope>NUCLEOTIDE SEQUENCE</scope>
    <source>
        <strain evidence="1">JCM 30078</strain>
    </source>
</reference>
<evidence type="ECO:0000313" key="2">
    <source>
        <dbReference type="Proteomes" id="UP000635983"/>
    </source>
</evidence>
<protein>
    <submittedName>
        <fullName evidence="1">Uncharacterized protein</fullName>
    </submittedName>
</protein>
<accession>A0A917UU57</accession>
<evidence type="ECO:0000313" key="1">
    <source>
        <dbReference type="EMBL" id="GGJ85334.1"/>
    </source>
</evidence>
<dbReference type="AlphaFoldDB" id="A0A917UU57"/>
<proteinExistence type="predicted"/>
<reference evidence="1" key="2">
    <citation type="submission" date="2020-09" db="EMBL/GenBank/DDBJ databases">
        <authorList>
            <person name="Sun Q."/>
            <person name="Ohkuma M."/>
        </authorList>
    </citation>
    <scope>NUCLEOTIDE SEQUENCE</scope>
    <source>
        <strain evidence="1">JCM 30078</strain>
    </source>
</reference>
<dbReference type="RefSeq" id="WP_188981977.1">
    <property type="nucleotide sequence ID" value="NZ_BMPO01000002.1"/>
</dbReference>
<comment type="caution">
    <text evidence="1">The sequence shown here is derived from an EMBL/GenBank/DDBJ whole genome shotgun (WGS) entry which is preliminary data.</text>
</comment>
<organism evidence="1 2">
    <name type="scientific">Pseudomonas matsuisoli</name>
    <dbReference type="NCBI Taxonomy" id="1515666"/>
    <lineage>
        <taxon>Bacteria</taxon>
        <taxon>Pseudomonadati</taxon>
        <taxon>Pseudomonadota</taxon>
        <taxon>Gammaproteobacteria</taxon>
        <taxon>Pseudomonadales</taxon>
        <taxon>Pseudomonadaceae</taxon>
        <taxon>Pseudomonas</taxon>
    </lineage>
</organism>
<sequence>MSFADSMQDLENTNAFAEPLPARTRLSFIERVVHFVGRMVKPRGVVTRATS</sequence>
<name>A0A917UU57_9PSED</name>
<keyword evidence="2" id="KW-1185">Reference proteome</keyword>